<dbReference type="InterPro" id="IPR036162">
    <property type="entry name" value="Resolvase-like_N_sf"/>
</dbReference>
<name>A0A382H842_9ZZZZ</name>
<sequence length="192" mass="21316">VNIAVYIRSSTTRQSTASQRIEVMEYCSRRGWGDFKLYKDKCSGGKATRPGLDQMLQDIRRGRLKTVVVWKLDRLGRSLTQMALILEEMNNHGVALIVTSQGIDTSNTNPAGKLQLNVLMAVAEFERGIIRERVNAGLKAAKQRGVKLGRPRSLHKKTGVVLGERRNGLGVRAIARKLQMPPSSVHKILNTA</sequence>
<proteinExistence type="predicted"/>
<accession>A0A382H842</accession>
<feature type="non-terminal residue" evidence="4">
    <location>
        <position position="1"/>
    </location>
</feature>
<evidence type="ECO:0000259" key="3">
    <source>
        <dbReference type="PROSITE" id="PS51736"/>
    </source>
</evidence>
<dbReference type="SUPFAM" id="SSF53041">
    <property type="entry name" value="Resolvase-like"/>
    <property type="match status" value="1"/>
</dbReference>
<feature type="domain" description="Resolvase/invertase-type recombinase catalytic" evidence="3">
    <location>
        <begin position="2"/>
        <end position="145"/>
    </location>
</feature>
<dbReference type="InterPro" id="IPR050639">
    <property type="entry name" value="SSR_resolvase"/>
</dbReference>
<organism evidence="4">
    <name type="scientific">marine metagenome</name>
    <dbReference type="NCBI Taxonomy" id="408172"/>
    <lineage>
        <taxon>unclassified sequences</taxon>
        <taxon>metagenomes</taxon>
        <taxon>ecological metagenomes</taxon>
    </lineage>
</organism>
<dbReference type="SMART" id="SM00857">
    <property type="entry name" value="Resolvase"/>
    <property type="match status" value="1"/>
</dbReference>
<dbReference type="InterPro" id="IPR005471">
    <property type="entry name" value="Tscrpt_reg_IclR_N"/>
</dbReference>
<dbReference type="CDD" id="cd03768">
    <property type="entry name" value="SR_ResInv"/>
    <property type="match status" value="1"/>
</dbReference>
<dbReference type="Pfam" id="PF00239">
    <property type="entry name" value="Resolvase"/>
    <property type="match status" value="1"/>
</dbReference>
<evidence type="ECO:0000256" key="1">
    <source>
        <dbReference type="ARBA" id="ARBA00023125"/>
    </source>
</evidence>
<dbReference type="EMBL" id="UINC01059323">
    <property type="protein sequence ID" value="SVB82601.1"/>
    <property type="molecule type" value="Genomic_DNA"/>
</dbReference>
<evidence type="ECO:0000256" key="2">
    <source>
        <dbReference type="ARBA" id="ARBA00023172"/>
    </source>
</evidence>
<dbReference type="Gene3D" id="3.40.50.1390">
    <property type="entry name" value="Resolvase, N-terminal catalytic domain"/>
    <property type="match status" value="1"/>
</dbReference>
<gene>
    <name evidence="4" type="ORF">METZ01_LOCUS235455</name>
</gene>
<reference evidence="4" key="1">
    <citation type="submission" date="2018-05" db="EMBL/GenBank/DDBJ databases">
        <authorList>
            <person name="Lanie J.A."/>
            <person name="Ng W.-L."/>
            <person name="Kazmierczak K.M."/>
            <person name="Andrzejewski T.M."/>
            <person name="Davidsen T.M."/>
            <person name="Wayne K.J."/>
            <person name="Tettelin H."/>
            <person name="Glass J.I."/>
            <person name="Rusch D."/>
            <person name="Podicherti R."/>
            <person name="Tsui H.-C.T."/>
            <person name="Winkler M.E."/>
        </authorList>
    </citation>
    <scope>NUCLEOTIDE SEQUENCE</scope>
</reference>
<dbReference type="GO" id="GO:0006355">
    <property type="term" value="P:regulation of DNA-templated transcription"/>
    <property type="evidence" value="ECO:0007669"/>
    <property type="project" value="InterPro"/>
</dbReference>
<keyword evidence="2" id="KW-0233">DNA recombination</keyword>
<dbReference type="PANTHER" id="PTHR30461:SF2">
    <property type="entry name" value="SERINE RECOMBINASE PINE-RELATED"/>
    <property type="match status" value="1"/>
</dbReference>
<dbReference type="GO" id="GO:0003677">
    <property type="term" value="F:DNA binding"/>
    <property type="evidence" value="ECO:0007669"/>
    <property type="project" value="UniProtKB-KW"/>
</dbReference>
<dbReference type="PROSITE" id="PS51736">
    <property type="entry name" value="RECOMBINASES_3"/>
    <property type="match status" value="1"/>
</dbReference>
<keyword evidence="1" id="KW-0238">DNA-binding</keyword>
<dbReference type="GO" id="GO:0000150">
    <property type="term" value="F:DNA strand exchange activity"/>
    <property type="evidence" value="ECO:0007669"/>
    <property type="project" value="InterPro"/>
</dbReference>
<dbReference type="Pfam" id="PF09339">
    <property type="entry name" value="HTH_IclR"/>
    <property type="match status" value="1"/>
</dbReference>
<dbReference type="AlphaFoldDB" id="A0A382H842"/>
<evidence type="ECO:0000313" key="4">
    <source>
        <dbReference type="EMBL" id="SVB82601.1"/>
    </source>
</evidence>
<dbReference type="PANTHER" id="PTHR30461">
    <property type="entry name" value="DNA-INVERTASE FROM LAMBDOID PROPHAGE"/>
    <property type="match status" value="1"/>
</dbReference>
<protein>
    <recommendedName>
        <fullName evidence="3">Resolvase/invertase-type recombinase catalytic domain-containing protein</fullName>
    </recommendedName>
</protein>
<dbReference type="InterPro" id="IPR006119">
    <property type="entry name" value="Resolv_N"/>
</dbReference>